<dbReference type="Pfam" id="PF13358">
    <property type="entry name" value="DDE_3"/>
    <property type="match status" value="1"/>
</dbReference>
<proteinExistence type="predicted"/>
<name>A0A6J4NH84_9CHLR</name>
<dbReference type="NCBIfam" id="NF033545">
    <property type="entry name" value="transpos_IS630"/>
    <property type="match status" value="1"/>
</dbReference>
<protein>
    <submittedName>
        <fullName evidence="2">Mobile element protein</fullName>
    </submittedName>
</protein>
<dbReference type="InterPro" id="IPR038717">
    <property type="entry name" value="Tc1-like_DDE_dom"/>
</dbReference>
<evidence type="ECO:0000313" key="2">
    <source>
        <dbReference type="EMBL" id="CAA9388027.1"/>
    </source>
</evidence>
<dbReference type="AlphaFoldDB" id="A0A6J4NH84"/>
<accession>A0A6J4NH84</accession>
<gene>
    <name evidence="2" type="ORF">AVDCRST_MAG93-9579</name>
</gene>
<feature type="domain" description="Tc1-like transposase DDE" evidence="1">
    <location>
        <begin position="17"/>
        <end position="158"/>
    </location>
</feature>
<evidence type="ECO:0000259" key="1">
    <source>
        <dbReference type="Pfam" id="PF13358"/>
    </source>
</evidence>
<dbReference type="InterPro" id="IPR047655">
    <property type="entry name" value="Transpos_IS630-like"/>
</dbReference>
<reference evidence="2" key="1">
    <citation type="submission" date="2020-02" db="EMBL/GenBank/DDBJ databases">
        <authorList>
            <person name="Meier V. D."/>
        </authorList>
    </citation>
    <scope>NUCLEOTIDE SEQUENCE</scope>
    <source>
        <strain evidence="2">AVDCRST_MAG93</strain>
    </source>
</reference>
<dbReference type="EMBL" id="CADCTR010003215">
    <property type="protein sequence ID" value="CAA9388027.1"/>
    <property type="molecule type" value="Genomic_DNA"/>
</dbReference>
<organism evidence="2">
    <name type="scientific">uncultured Chloroflexia bacterium</name>
    <dbReference type="NCBI Taxonomy" id="1672391"/>
    <lineage>
        <taxon>Bacteria</taxon>
        <taxon>Bacillati</taxon>
        <taxon>Chloroflexota</taxon>
        <taxon>Chloroflexia</taxon>
        <taxon>environmental samples</taxon>
    </lineage>
</organism>
<sequence length="204" mass="23485">MEDVLDLYAEAYDPRRPVVCFDELPMQLLAEVTQPLAAEPGKPKRQDYEYKRKGHCSLFIAFEPLTGQRQVTVRERRTNADFAQQMQQLVASYPEAEVIRVVLDNLNTHTPAALYQTFPADEARRLTRKLGFHYTPKHGSWLNMAEIEWSVLARQALIGRLADITAVEARVSPWQTERNQRRATVNWCFSTAHARTKLARLYPG</sequence>